<protein>
    <submittedName>
        <fullName evidence="2">Uncharacterized protein</fullName>
    </submittedName>
</protein>
<evidence type="ECO:0000256" key="1">
    <source>
        <dbReference type="SAM" id="MobiDB-lite"/>
    </source>
</evidence>
<dbReference type="EMBL" id="JAVHJL010000003">
    <property type="protein sequence ID" value="KAK6506888.1"/>
    <property type="molecule type" value="Genomic_DNA"/>
</dbReference>
<keyword evidence="3" id="KW-1185">Reference proteome</keyword>
<reference evidence="2 3" key="1">
    <citation type="submission" date="2023-08" db="EMBL/GenBank/DDBJ databases">
        <authorList>
            <person name="Palmer J.M."/>
        </authorList>
    </citation>
    <scope>NUCLEOTIDE SEQUENCE [LARGE SCALE GENOMIC DNA]</scope>
    <source>
        <strain evidence="2 3">TWF481</strain>
    </source>
</reference>
<comment type="caution">
    <text evidence="2">The sequence shown here is derived from an EMBL/GenBank/DDBJ whole genome shotgun (WGS) entry which is preliminary data.</text>
</comment>
<sequence>MDREPFDVKSPLRPPHNLQQPALGERGFEVVVDNRANWPAGIQSTISETGMDRWSSVRDGWLIDGIGMGR</sequence>
<name>A0AAV9WDM4_9PEZI</name>
<evidence type="ECO:0000313" key="3">
    <source>
        <dbReference type="Proteomes" id="UP001370758"/>
    </source>
</evidence>
<gene>
    <name evidence="2" type="ORF">TWF481_005346</name>
</gene>
<evidence type="ECO:0000313" key="2">
    <source>
        <dbReference type="EMBL" id="KAK6506888.1"/>
    </source>
</evidence>
<organism evidence="2 3">
    <name type="scientific">Arthrobotrys musiformis</name>
    <dbReference type="NCBI Taxonomy" id="47236"/>
    <lineage>
        <taxon>Eukaryota</taxon>
        <taxon>Fungi</taxon>
        <taxon>Dikarya</taxon>
        <taxon>Ascomycota</taxon>
        <taxon>Pezizomycotina</taxon>
        <taxon>Orbiliomycetes</taxon>
        <taxon>Orbiliales</taxon>
        <taxon>Orbiliaceae</taxon>
        <taxon>Arthrobotrys</taxon>
    </lineage>
</organism>
<accession>A0AAV9WDM4</accession>
<feature type="region of interest" description="Disordered" evidence="1">
    <location>
        <begin position="1"/>
        <end position="20"/>
    </location>
</feature>
<dbReference type="AlphaFoldDB" id="A0AAV9WDM4"/>
<dbReference type="Proteomes" id="UP001370758">
    <property type="component" value="Unassembled WGS sequence"/>
</dbReference>
<proteinExistence type="predicted"/>